<dbReference type="SUPFAM" id="SSF53098">
    <property type="entry name" value="Ribonuclease H-like"/>
    <property type="match status" value="1"/>
</dbReference>
<dbReference type="GO" id="GO:0004518">
    <property type="term" value="F:nuclease activity"/>
    <property type="evidence" value="ECO:0007669"/>
    <property type="project" value="UniProtKB-KW"/>
</dbReference>
<sequence>MSQQSALERLSEDSIVIAFDYGLKRIGVAVGNLLTKSARPLRIIHWKKNDQKWAEITQVLSDWQPAAVVVGVPRHKDGKPNDMTPICERFANQVEGRYGIPVVREDERYSSVEAESYHDADDDEPIDDEAAAIILDQWLNKVPGENNENH</sequence>
<dbReference type="PANTHER" id="PTHR33317">
    <property type="entry name" value="POLYNUCLEOTIDYL TRANSFERASE, RIBONUCLEASE H-LIKE SUPERFAMILY PROTEIN"/>
    <property type="match status" value="1"/>
</dbReference>
<organism evidence="7 8">
    <name type="scientific">Parasutterella excrementihominis</name>
    <dbReference type="NCBI Taxonomy" id="487175"/>
    <lineage>
        <taxon>Bacteria</taxon>
        <taxon>Pseudomonadati</taxon>
        <taxon>Pseudomonadota</taxon>
        <taxon>Betaproteobacteria</taxon>
        <taxon>Burkholderiales</taxon>
        <taxon>Sutterellaceae</taxon>
        <taxon>Parasutterella</taxon>
    </lineage>
</organism>
<comment type="similarity">
    <text evidence="5">Belongs to the YqgF HJR family.</text>
</comment>
<dbReference type="InterPro" id="IPR037027">
    <property type="entry name" value="YqgF/RNaseH-like_dom_sf"/>
</dbReference>
<comment type="caution">
    <text evidence="7">The sequence shown here is derived from an EMBL/GenBank/DDBJ whole genome shotgun (WGS) entry which is preliminary data.</text>
</comment>
<dbReference type="Proteomes" id="UP000462362">
    <property type="component" value="Unassembled WGS sequence"/>
</dbReference>
<dbReference type="GO" id="GO:0000967">
    <property type="term" value="P:rRNA 5'-end processing"/>
    <property type="evidence" value="ECO:0007669"/>
    <property type="project" value="UniProtKB-UniRule"/>
</dbReference>
<evidence type="ECO:0000256" key="5">
    <source>
        <dbReference type="HAMAP-Rule" id="MF_00651"/>
    </source>
</evidence>
<dbReference type="EC" id="3.1.-.-" evidence="5"/>
<evidence type="ECO:0000256" key="2">
    <source>
        <dbReference type="ARBA" id="ARBA00022517"/>
    </source>
</evidence>
<dbReference type="HAMAP" id="MF_00651">
    <property type="entry name" value="Nuclease_YqgF"/>
    <property type="match status" value="1"/>
</dbReference>
<evidence type="ECO:0000256" key="4">
    <source>
        <dbReference type="ARBA" id="ARBA00022801"/>
    </source>
</evidence>
<evidence type="ECO:0000256" key="3">
    <source>
        <dbReference type="ARBA" id="ARBA00022722"/>
    </source>
</evidence>
<keyword evidence="3 5" id="KW-0540">Nuclease</keyword>
<dbReference type="Pfam" id="PF03652">
    <property type="entry name" value="RuvX"/>
    <property type="match status" value="1"/>
</dbReference>
<evidence type="ECO:0000256" key="1">
    <source>
        <dbReference type="ARBA" id="ARBA00022490"/>
    </source>
</evidence>
<keyword evidence="1 5" id="KW-0963">Cytoplasm</keyword>
<dbReference type="AlphaFoldDB" id="A0A6I3S639"/>
<dbReference type="Gene3D" id="3.30.420.140">
    <property type="entry name" value="YqgF/RNase H-like domain"/>
    <property type="match status" value="1"/>
</dbReference>
<evidence type="ECO:0000259" key="6">
    <source>
        <dbReference type="SMART" id="SM00732"/>
    </source>
</evidence>
<dbReference type="InterPro" id="IPR006641">
    <property type="entry name" value="YqgF/RNaseH-like_dom"/>
</dbReference>
<dbReference type="CDD" id="cd16964">
    <property type="entry name" value="YqgF"/>
    <property type="match status" value="1"/>
</dbReference>
<dbReference type="GeneID" id="43349842"/>
<dbReference type="GO" id="GO:0016788">
    <property type="term" value="F:hydrolase activity, acting on ester bonds"/>
    <property type="evidence" value="ECO:0007669"/>
    <property type="project" value="UniProtKB-UniRule"/>
</dbReference>
<evidence type="ECO:0000313" key="7">
    <source>
        <dbReference type="EMBL" id="MTU42380.1"/>
    </source>
</evidence>
<dbReference type="RefSeq" id="WP_008865009.1">
    <property type="nucleotide sequence ID" value="NZ_CAJUON010000002.1"/>
</dbReference>
<keyword evidence="2 5" id="KW-0690">Ribosome biogenesis</keyword>
<accession>A0A6I3S639</accession>
<gene>
    <name evidence="7" type="primary">ruvX</name>
    <name evidence="7" type="ORF">GMD42_01840</name>
</gene>
<comment type="subcellular location">
    <subcellularLocation>
        <location evidence="5">Cytoplasm</location>
    </subcellularLocation>
</comment>
<dbReference type="PANTHER" id="PTHR33317:SF4">
    <property type="entry name" value="POLYNUCLEOTIDYL TRANSFERASE, RIBONUCLEASE H-LIKE SUPERFAMILY PROTEIN"/>
    <property type="match status" value="1"/>
</dbReference>
<dbReference type="NCBIfam" id="TIGR00250">
    <property type="entry name" value="RNAse_H_YqgF"/>
    <property type="match status" value="1"/>
</dbReference>
<keyword evidence="4 5" id="KW-0378">Hydrolase</keyword>
<comment type="function">
    <text evidence="5">Could be a nuclease involved in processing of the 5'-end of pre-16S rRNA.</text>
</comment>
<name>A0A6I3S639_9BURK</name>
<dbReference type="EMBL" id="WNCL01000003">
    <property type="protein sequence ID" value="MTU42380.1"/>
    <property type="molecule type" value="Genomic_DNA"/>
</dbReference>
<dbReference type="InterPro" id="IPR005227">
    <property type="entry name" value="YqgF"/>
</dbReference>
<dbReference type="GO" id="GO:0005829">
    <property type="term" value="C:cytosol"/>
    <property type="evidence" value="ECO:0007669"/>
    <property type="project" value="TreeGrafter"/>
</dbReference>
<protein>
    <recommendedName>
        <fullName evidence="5">Putative pre-16S rRNA nuclease</fullName>
        <ecNumber evidence="5">3.1.-.-</ecNumber>
    </recommendedName>
</protein>
<proteinExistence type="inferred from homology"/>
<reference evidence="7 8" key="1">
    <citation type="journal article" date="2019" name="Nat. Med.">
        <title>A library of human gut bacterial isolates paired with longitudinal multiomics data enables mechanistic microbiome research.</title>
        <authorList>
            <person name="Poyet M."/>
            <person name="Groussin M."/>
            <person name="Gibbons S.M."/>
            <person name="Avila-Pacheco J."/>
            <person name="Jiang X."/>
            <person name="Kearney S.M."/>
            <person name="Perrotta A.R."/>
            <person name="Berdy B."/>
            <person name="Zhao S."/>
            <person name="Lieberman T.D."/>
            <person name="Swanson P.K."/>
            <person name="Smith M."/>
            <person name="Roesemann S."/>
            <person name="Alexander J.E."/>
            <person name="Rich S.A."/>
            <person name="Livny J."/>
            <person name="Vlamakis H."/>
            <person name="Clish C."/>
            <person name="Bullock K."/>
            <person name="Deik A."/>
            <person name="Scott J."/>
            <person name="Pierce K.A."/>
            <person name="Xavier R.J."/>
            <person name="Alm E.J."/>
        </authorList>
    </citation>
    <scope>NUCLEOTIDE SEQUENCE [LARGE SCALE GENOMIC DNA]</scope>
    <source>
        <strain evidence="7 8">BIOML-A2</strain>
    </source>
</reference>
<dbReference type="SMART" id="SM00732">
    <property type="entry name" value="YqgFc"/>
    <property type="match status" value="1"/>
</dbReference>
<evidence type="ECO:0000313" key="8">
    <source>
        <dbReference type="Proteomes" id="UP000462362"/>
    </source>
</evidence>
<dbReference type="InterPro" id="IPR012337">
    <property type="entry name" value="RNaseH-like_sf"/>
</dbReference>
<feature type="domain" description="YqgF/RNase H-like" evidence="6">
    <location>
        <begin position="14"/>
        <end position="114"/>
    </location>
</feature>